<dbReference type="AlphaFoldDB" id="A0A9E2KT77"/>
<reference evidence="3" key="1">
    <citation type="journal article" date="2021" name="PeerJ">
        <title>Extensive microbial diversity within the chicken gut microbiome revealed by metagenomics and culture.</title>
        <authorList>
            <person name="Gilroy R."/>
            <person name="Ravi A."/>
            <person name="Getino M."/>
            <person name="Pursley I."/>
            <person name="Horton D.L."/>
            <person name="Alikhan N.F."/>
            <person name="Baker D."/>
            <person name="Gharbi K."/>
            <person name="Hall N."/>
            <person name="Watson M."/>
            <person name="Adriaenssens E.M."/>
            <person name="Foster-Nyarko E."/>
            <person name="Jarju S."/>
            <person name="Secka A."/>
            <person name="Antonio M."/>
            <person name="Oren A."/>
            <person name="Chaudhuri R.R."/>
            <person name="La Ragione R."/>
            <person name="Hildebrand F."/>
            <person name="Pallen M.J."/>
        </authorList>
    </citation>
    <scope>NUCLEOTIDE SEQUENCE</scope>
    <source>
        <strain evidence="3">F6-686</strain>
    </source>
</reference>
<comment type="caution">
    <text evidence="3">The sequence shown here is derived from an EMBL/GenBank/DDBJ whole genome shotgun (WGS) entry which is preliminary data.</text>
</comment>
<sequence length="263" mass="29768">MAEEKKENTAKINKEKQERLKAKTEVADKDDQIKTESPEVLRTKLSNKNSDYVFRLQKELEKQGKLSSEEAAAKVNELLPEIVVAQRHGQPANGLYMASPVIKAGQILHPEVKPKTIYDIPFWQRAVDNVLLWVALFMGMYGLLGLFNTKNTSGQNGILSTLVMSIFFGLFMAKYYEWIMPRDKQGKRVKISWMKIVGLFVLLFVAMVIILAISNLPFLKLINPVLPGVVYLIIAAVAFGGRYLFRKKYDITTAAFGPTPTRR</sequence>
<dbReference type="InterPro" id="IPR009214">
    <property type="entry name" value="DUF1129"/>
</dbReference>
<reference evidence="3" key="2">
    <citation type="submission" date="2021-04" db="EMBL/GenBank/DDBJ databases">
        <authorList>
            <person name="Gilroy R."/>
        </authorList>
    </citation>
    <scope>NUCLEOTIDE SEQUENCE</scope>
    <source>
        <strain evidence="3">F6-686</strain>
    </source>
</reference>
<proteinExistence type="predicted"/>
<gene>
    <name evidence="3" type="ORF">H9806_06835</name>
</gene>
<organism evidence="3 4">
    <name type="scientific">Candidatus Lactobacillus pullistercoris</name>
    <dbReference type="NCBI Taxonomy" id="2838636"/>
    <lineage>
        <taxon>Bacteria</taxon>
        <taxon>Bacillati</taxon>
        <taxon>Bacillota</taxon>
        <taxon>Bacilli</taxon>
        <taxon>Lactobacillales</taxon>
        <taxon>Lactobacillaceae</taxon>
        <taxon>Lactobacillus</taxon>
    </lineage>
</organism>
<dbReference type="EMBL" id="JAHLFT010000086">
    <property type="protein sequence ID" value="MBU3828823.1"/>
    <property type="molecule type" value="Genomic_DNA"/>
</dbReference>
<accession>A0A9E2KT77</accession>
<evidence type="ECO:0000313" key="4">
    <source>
        <dbReference type="Proteomes" id="UP000823844"/>
    </source>
</evidence>
<keyword evidence="2" id="KW-0812">Transmembrane</keyword>
<feature type="transmembrane region" description="Helical" evidence="2">
    <location>
        <begin position="225"/>
        <end position="245"/>
    </location>
</feature>
<keyword evidence="2" id="KW-0472">Membrane</keyword>
<evidence type="ECO:0000256" key="2">
    <source>
        <dbReference type="SAM" id="Phobius"/>
    </source>
</evidence>
<evidence type="ECO:0000256" key="1">
    <source>
        <dbReference type="SAM" id="MobiDB-lite"/>
    </source>
</evidence>
<dbReference type="Proteomes" id="UP000823844">
    <property type="component" value="Unassembled WGS sequence"/>
</dbReference>
<feature type="transmembrane region" description="Helical" evidence="2">
    <location>
        <begin position="130"/>
        <end position="147"/>
    </location>
</feature>
<evidence type="ECO:0000313" key="3">
    <source>
        <dbReference type="EMBL" id="MBU3828823.1"/>
    </source>
</evidence>
<keyword evidence="2" id="KW-1133">Transmembrane helix</keyword>
<feature type="transmembrane region" description="Helical" evidence="2">
    <location>
        <begin position="159"/>
        <end position="176"/>
    </location>
</feature>
<dbReference type="Pfam" id="PF06570">
    <property type="entry name" value="DUF1129"/>
    <property type="match status" value="1"/>
</dbReference>
<feature type="transmembrane region" description="Helical" evidence="2">
    <location>
        <begin position="196"/>
        <end position="219"/>
    </location>
</feature>
<protein>
    <submittedName>
        <fullName evidence="3">DUF1129 domain-containing protein</fullName>
    </submittedName>
</protein>
<dbReference type="PIRSF" id="PIRSF033111">
    <property type="entry name" value="UCP033111"/>
    <property type="match status" value="1"/>
</dbReference>
<feature type="region of interest" description="Disordered" evidence="1">
    <location>
        <begin position="1"/>
        <end position="37"/>
    </location>
</feature>
<name>A0A9E2KT77_9LACO</name>